<dbReference type="AlphaFoldDB" id="A0A7N0REP1"/>
<feature type="transmembrane region" description="Helical" evidence="1">
    <location>
        <begin position="41"/>
        <end position="59"/>
    </location>
</feature>
<keyword evidence="3" id="KW-1185">Reference proteome</keyword>
<sequence length="76" mass="8515">MREGPHQITATLNYLIFLARSFATRSCFLIILIFIHGFPPAAVALLAADYCLLILYASCANPNHMERSNDIIIEFS</sequence>
<dbReference type="Gramene" id="Kaladp0008s0828.2.v1.1">
    <property type="protein sequence ID" value="Kaladp0008s0828.2.v1.1"/>
    <property type="gene ID" value="Kaladp0008s0828.v1.1"/>
</dbReference>
<keyword evidence="1" id="KW-1133">Transmembrane helix</keyword>
<evidence type="ECO:0000313" key="2">
    <source>
        <dbReference type="EnsemblPlants" id="Kaladp0008s0828.1.v1.1"/>
    </source>
</evidence>
<protein>
    <submittedName>
        <fullName evidence="2">Uncharacterized protein</fullName>
    </submittedName>
</protein>
<accession>A0A7N0REP1</accession>
<keyword evidence="1" id="KW-0472">Membrane</keyword>
<reference evidence="2" key="1">
    <citation type="submission" date="2021-01" db="UniProtKB">
        <authorList>
            <consortium name="EnsemblPlants"/>
        </authorList>
    </citation>
    <scope>IDENTIFICATION</scope>
</reference>
<evidence type="ECO:0000313" key="3">
    <source>
        <dbReference type="Proteomes" id="UP000594263"/>
    </source>
</evidence>
<organism evidence="2 3">
    <name type="scientific">Kalanchoe fedtschenkoi</name>
    <name type="common">Lavender scallops</name>
    <name type="synonym">South American air plant</name>
    <dbReference type="NCBI Taxonomy" id="63787"/>
    <lineage>
        <taxon>Eukaryota</taxon>
        <taxon>Viridiplantae</taxon>
        <taxon>Streptophyta</taxon>
        <taxon>Embryophyta</taxon>
        <taxon>Tracheophyta</taxon>
        <taxon>Spermatophyta</taxon>
        <taxon>Magnoliopsida</taxon>
        <taxon>eudicotyledons</taxon>
        <taxon>Gunneridae</taxon>
        <taxon>Pentapetalae</taxon>
        <taxon>Saxifragales</taxon>
        <taxon>Crassulaceae</taxon>
        <taxon>Kalanchoe</taxon>
    </lineage>
</organism>
<evidence type="ECO:0000256" key="1">
    <source>
        <dbReference type="SAM" id="Phobius"/>
    </source>
</evidence>
<proteinExistence type="predicted"/>
<dbReference type="Gramene" id="Kaladp0008s0828.1.v1.1">
    <property type="protein sequence ID" value="Kaladp0008s0828.1.v1.1"/>
    <property type="gene ID" value="Kaladp0008s0828.v1.1"/>
</dbReference>
<keyword evidence="1" id="KW-0812">Transmembrane</keyword>
<feature type="transmembrane region" description="Helical" evidence="1">
    <location>
        <begin position="12"/>
        <end position="35"/>
    </location>
</feature>
<dbReference type="EnsemblPlants" id="Kaladp0008s0828.2.v1.1">
    <property type="protein sequence ID" value="Kaladp0008s0828.2.v1.1"/>
    <property type="gene ID" value="Kaladp0008s0828.v1.1"/>
</dbReference>
<dbReference type="Proteomes" id="UP000594263">
    <property type="component" value="Unplaced"/>
</dbReference>
<name>A0A7N0REP1_KALFE</name>
<dbReference type="EnsemblPlants" id="Kaladp0008s0828.1.v1.1">
    <property type="protein sequence ID" value="Kaladp0008s0828.1.v1.1"/>
    <property type="gene ID" value="Kaladp0008s0828.v1.1"/>
</dbReference>